<evidence type="ECO:0000313" key="7">
    <source>
        <dbReference type="EMBL" id="VAW12132.1"/>
    </source>
</evidence>
<evidence type="ECO:0000256" key="4">
    <source>
        <dbReference type="ARBA" id="ARBA00023125"/>
    </source>
</evidence>
<dbReference type="SUPFAM" id="SSF52172">
    <property type="entry name" value="CheY-like"/>
    <property type="match status" value="1"/>
</dbReference>
<feature type="domain" description="Response regulatory" evidence="6">
    <location>
        <begin position="5"/>
        <end position="122"/>
    </location>
</feature>
<dbReference type="PROSITE" id="PS50110">
    <property type="entry name" value="RESPONSE_REGULATORY"/>
    <property type="match status" value="1"/>
</dbReference>
<keyword evidence="1" id="KW-0597">Phosphoprotein</keyword>
<evidence type="ECO:0000256" key="1">
    <source>
        <dbReference type="ARBA" id="ARBA00022553"/>
    </source>
</evidence>
<dbReference type="SMART" id="SM00448">
    <property type="entry name" value="REC"/>
    <property type="match status" value="1"/>
</dbReference>
<evidence type="ECO:0000256" key="3">
    <source>
        <dbReference type="ARBA" id="ARBA00023015"/>
    </source>
</evidence>
<dbReference type="AlphaFoldDB" id="A0A3B0TC78"/>
<proteinExistence type="predicted"/>
<dbReference type="GO" id="GO:0006355">
    <property type="term" value="P:regulation of DNA-templated transcription"/>
    <property type="evidence" value="ECO:0007669"/>
    <property type="project" value="TreeGrafter"/>
</dbReference>
<dbReference type="InterPro" id="IPR001789">
    <property type="entry name" value="Sig_transdc_resp-reg_receiver"/>
</dbReference>
<evidence type="ECO:0000256" key="5">
    <source>
        <dbReference type="ARBA" id="ARBA00023163"/>
    </source>
</evidence>
<dbReference type="PANTHER" id="PTHR48111:SF1">
    <property type="entry name" value="TWO-COMPONENT RESPONSE REGULATOR ORR33"/>
    <property type="match status" value="1"/>
</dbReference>
<organism evidence="7">
    <name type="scientific">hydrothermal vent metagenome</name>
    <dbReference type="NCBI Taxonomy" id="652676"/>
    <lineage>
        <taxon>unclassified sequences</taxon>
        <taxon>metagenomes</taxon>
        <taxon>ecological metagenomes</taxon>
    </lineage>
</organism>
<keyword evidence="2" id="KW-0902">Two-component regulatory system</keyword>
<name>A0A3B0TC78_9ZZZZ</name>
<evidence type="ECO:0000256" key="2">
    <source>
        <dbReference type="ARBA" id="ARBA00023012"/>
    </source>
</evidence>
<dbReference type="GO" id="GO:0032993">
    <property type="term" value="C:protein-DNA complex"/>
    <property type="evidence" value="ECO:0007669"/>
    <property type="project" value="TreeGrafter"/>
</dbReference>
<keyword evidence="4" id="KW-0238">DNA-binding</keyword>
<dbReference type="EMBL" id="UOEN01000079">
    <property type="protein sequence ID" value="VAW12132.1"/>
    <property type="molecule type" value="Genomic_DNA"/>
</dbReference>
<dbReference type="GO" id="GO:0000156">
    <property type="term" value="F:phosphorelay response regulator activity"/>
    <property type="evidence" value="ECO:0007669"/>
    <property type="project" value="TreeGrafter"/>
</dbReference>
<dbReference type="InterPro" id="IPR039420">
    <property type="entry name" value="WalR-like"/>
</dbReference>
<protein>
    <recommendedName>
        <fullName evidence="6">Response regulatory domain-containing protein</fullName>
    </recommendedName>
</protein>
<dbReference type="GO" id="GO:0005829">
    <property type="term" value="C:cytosol"/>
    <property type="evidence" value="ECO:0007669"/>
    <property type="project" value="TreeGrafter"/>
</dbReference>
<dbReference type="Gene3D" id="3.40.50.2300">
    <property type="match status" value="1"/>
</dbReference>
<dbReference type="CDD" id="cd17574">
    <property type="entry name" value="REC_OmpR"/>
    <property type="match status" value="1"/>
</dbReference>
<dbReference type="Pfam" id="PF00072">
    <property type="entry name" value="Response_reg"/>
    <property type="match status" value="1"/>
</dbReference>
<accession>A0A3B0TC78</accession>
<reference evidence="7" key="1">
    <citation type="submission" date="2018-06" db="EMBL/GenBank/DDBJ databases">
        <authorList>
            <person name="Zhirakovskaya E."/>
        </authorList>
    </citation>
    <scope>NUCLEOTIDE SEQUENCE</scope>
</reference>
<dbReference type="InterPro" id="IPR011006">
    <property type="entry name" value="CheY-like_superfamily"/>
</dbReference>
<keyword evidence="3" id="KW-0805">Transcription regulation</keyword>
<evidence type="ECO:0000259" key="6">
    <source>
        <dbReference type="PROSITE" id="PS50110"/>
    </source>
</evidence>
<sequence length="131" mass="14736">MDPISVLIADDEEDVLDIMVRKISEQGYVVSKANNGLTAWEKIQTANPDVIVLDINMPGLSGFEVLKKLRDNPPSSKWQPVIMVSARRELEDIKQGYSLEADHYITKPCKISDILKAIQLMHNLSSQRKTS</sequence>
<gene>
    <name evidence="7" type="ORF">MNBD_BACTEROID05-611</name>
</gene>
<dbReference type="GO" id="GO:0000976">
    <property type="term" value="F:transcription cis-regulatory region binding"/>
    <property type="evidence" value="ECO:0007669"/>
    <property type="project" value="TreeGrafter"/>
</dbReference>
<dbReference type="PANTHER" id="PTHR48111">
    <property type="entry name" value="REGULATOR OF RPOS"/>
    <property type="match status" value="1"/>
</dbReference>
<keyword evidence="5" id="KW-0804">Transcription</keyword>